<organism evidence="1 2">
    <name type="scientific">Desulfosarcina ovata subsp. sediminis</name>
    <dbReference type="NCBI Taxonomy" id="885957"/>
    <lineage>
        <taxon>Bacteria</taxon>
        <taxon>Pseudomonadati</taxon>
        <taxon>Thermodesulfobacteriota</taxon>
        <taxon>Desulfobacteria</taxon>
        <taxon>Desulfobacterales</taxon>
        <taxon>Desulfosarcinaceae</taxon>
        <taxon>Desulfosarcina</taxon>
    </lineage>
</organism>
<dbReference type="Proteomes" id="UP000425960">
    <property type="component" value="Chromosome"/>
</dbReference>
<name>A0A5K7ZML4_9BACT</name>
<accession>A0A5K7ZML4</accession>
<dbReference type="InterPro" id="IPR027417">
    <property type="entry name" value="P-loop_NTPase"/>
</dbReference>
<sequence length="240" mass="26444">MARIHFVGGEKGGVGKSVLSRILAQYHIDQGKPFGAFDGDLSHGDLIRYYGEYTETVDIRTFESADRIAEEAAESGRDVIVDLPAQASFNLDRWMADTGLVEFSNDIGVVLTLWHIMDDGTDSIRLLEKTLSTYGSGPDYVLVRNHGRGNDFSLFDESEEKVKAVAVGARIMDLPNLHAGSMRKIDRIGASLWAAANNKDKAIGPTLGLLERQRVKVWLKKAYAELDRVLQLPESSSSSD</sequence>
<dbReference type="SUPFAM" id="SSF52540">
    <property type="entry name" value="P-loop containing nucleoside triphosphate hydrolases"/>
    <property type="match status" value="1"/>
</dbReference>
<dbReference type="RefSeq" id="WP_155322122.1">
    <property type="nucleotide sequence ID" value="NZ_AP021876.1"/>
</dbReference>
<protein>
    <recommendedName>
        <fullName evidence="3">Mobilization protein</fullName>
    </recommendedName>
</protein>
<dbReference type="AlphaFoldDB" id="A0A5K7ZML4"/>
<evidence type="ECO:0000313" key="1">
    <source>
        <dbReference type="EMBL" id="BBO81397.1"/>
    </source>
</evidence>
<proteinExistence type="predicted"/>
<evidence type="ECO:0008006" key="3">
    <source>
        <dbReference type="Google" id="ProtNLM"/>
    </source>
</evidence>
<reference evidence="1 2" key="1">
    <citation type="submission" date="2019-11" db="EMBL/GenBank/DDBJ databases">
        <title>Comparative genomics of hydrocarbon-degrading Desulfosarcina strains.</title>
        <authorList>
            <person name="Watanabe M."/>
            <person name="Kojima H."/>
            <person name="Fukui M."/>
        </authorList>
    </citation>
    <scope>NUCLEOTIDE SEQUENCE [LARGE SCALE GENOMIC DNA]</scope>
    <source>
        <strain evidence="1 2">28bB2T</strain>
    </source>
</reference>
<gene>
    <name evidence="1" type="ORF">DSCO28_19630</name>
</gene>
<dbReference type="KEGG" id="dov:DSCO28_19630"/>
<dbReference type="EMBL" id="AP021876">
    <property type="protein sequence ID" value="BBO81397.1"/>
    <property type="molecule type" value="Genomic_DNA"/>
</dbReference>
<evidence type="ECO:0000313" key="2">
    <source>
        <dbReference type="Proteomes" id="UP000425960"/>
    </source>
</evidence>
<dbReference type="Gene3D" id="3.40.50.300">
    <property type="entry name" value="P-loop containing nucleotide triphosphate hydrolases"/>
    <property type="match status" value="1"/>
</dbReference>